<name>A0AAW1VE26_9CUCU</name>
<evidence type="ECO:0000313" key="3">
    <source>
        <dbReference type="Proteomes" id="UP001431783"/>
    </source>
</evidence>
<feature type="signal peptide" evidence="1">
    <location>
        <begin position="1"/>
        <end position="20"/>
    </location>
</feature>
<reference evidence="2 3" key="1">
    <citation type="submission" date="2023-03" db="EMBL/GenBank/DDBJ databases">
        <title>Genome insight into feeding habits of ladybird beetles.</title>
        <authorList>
            <person name="Li H.-S."/>
            <person name="Huang Y.-H."/>
            <person name="Pang H."/>
        </authorList>
    </citation>
    <scope>NUCLEOTIDE SEQUENCE [LARGE SCALE GENOMIC DNA]</scope>
    <source>
        <strain evidence="2">SYSU_2023b</strain>
        <tissue evidence="2">Whole body</tissue>
    </source>
</reference>
<organism evidence="2 3">
    <name type="scientific">Henosepilachna vigintioctopunctata</name>
    <dbReference type="NCBI Taxonomy" id="420089"/>
    <lineage>
        <taxon>Eukaryota</taxon>
        <taxon>Metazoa</taxon>
        <taxon>Ecdysozoa</taxon>
        <taxon>Arthropoda</taxon>
        <taxon>Hexapoda</taxon>
        <taxon>Insecta</taxon>
        <taxon>Pterygota</taxon>
        <taxon>Neoptera</taxon>
        <taxon>Endopterygota</taxon>
        <taxon>Coleoptera</taxon>
        <taxon>Polyphaga</taxon>
        <taxon>Cucujiformia</taxon>
        <taxon>Coccinelloidea</taxon>
        <taxon>Coccinellidae</taxon>
        <taxon>Epilachninae</taxon>
        <taxon>Epilachnini</taxon>
        <taxon>Henosepilachna</taxon>
    </lineage>
</organism>
<evidence type="ECO:0000256" key="1">
    <source>
        <dbReference type="SAM" id="SignalP"/>
    </source>
</evidence>
<dbReference type="EMBL" id="JARQZJ010000126">
    <property type="protein sequence ID" value="KAK9890701.1"/>
    <property type="molecule type" value="Genomic_DNA"/>
</dbReference>
<keyword evidence="3" id="KW-1185">Reference proteome</keyword>
<evidence type="ECO:0000313" key="2">
    <source>
        <dbReference type="EMBL" id="KAK9890701.1"/>
    </source>
</evidence>
<keyword evidence="1" id="KW-0732">Signal</keyword>
<dbReference type="Proteomes" id="UP001431783">
    <property type="component" value="Unassembled WGS sequence"/>
</dbReference>
<gene>
    <name evidence="2" type="ORF">WA026_012051</name>
</gene>
<sequence length="115" mass="13170">MDCFKCEILLLLVLVCSVYNEDIQSDYHEVLSPNAFEETRENNLLLPIPVTSDDIYSILSSKESIQEVVGIEEIALLFSPAKICPDCFLKQKRLYLFVVEILESSRKHLRNLSSC</sequence>
<dbReference type="AlphaFoldDB" id="A0AAW1VE26"/>
<proteinExistence type="predicted"/>
<comment type="caution">
    <text evidence="2">The sequence shown here is derived from an EMBL/GenBank/DDBJ whole genome shotgun (WGS) entry which is preliminary data.</text>
</comment>
<protein>
    <submittedName>
        <fullName evidence="2">Uncharacterized protein</fullName>
    </submittedName>
</protein>
<accession>A0AAW1VE26</accession>
<feature type="chain" id="PRO_5043699433" evidence="1">
    <location>
        <begin position="21"/>
        <end position="115"/>
    </location>
</feature>